<dbReference type="Gene3D" id="3.30.565.10">
    <property type="entry name" value="Histidine kinase-like ATPase, C-terminal domain"/>
    <property type="match status" value="1"/>
</dbReference>
<keyword evidence="3" id="KW-0597">Phosphoprotein</keyword>
<dbReference type="InterPro" id="IPR005467">
    <property type="entry name" value="His_kinase_dom"/>
</dbReference>
<accession>A0A7K1GL95</accession>
<dbReference type="PROSITE" id="PS50109">
    <property type="entry name" value="HIS_KIN"/>
    <property type="match status" value="1"/>
</dbReference>
<keyword evidence="9" id="KW-1133">Transmembrane helix</keyword>
<dbReference type="Pfam" id="PF02518">
    <property type="entry name" value="HATPase_c"/>
    <property type="match status" value="1"/>
</dbReference>
<keyword evidence="9" id="KW-0812">Transmembrane</keyword>
<dbReference type="GO" id="GO:0000155">
    <property type="term" value="F:phosphorelay sensor kinase activity"/>
    <property type="evidence" value="ECO:0007669"/>
    <property type="project" value="InterPro"/>
</dbReference>
<evidence type="ECO:0000256" key="2">
    <source>
        <dbReference type="ARBA" id="ARBA00012438"/>
    </source>
</evidence>
<protein>
    <recommendedName>
        <fullName evidence="2">histidine kinase</fullName>
        <ecNumber evidence="2">2.7.13.3</ecNumber>
    </recommendedName>
</protein>
<dbReference type="InterPro" id="IPR003594">
    <property type="entry name" value="HATPase_dom"/>
</dbReference>
<evidence type="ECO:0000256" key="8">
    <source>
        <dbReference type="ARBA" id="ARBA00023012"/>
    </source>
</evidence>
<dbReference type="PANTHER" id="PTHR43065:SF10">
    <property type="entry name" value="PEROXIDE STRESS-ACTIVATED HISTIDINE KINASE MAK3"/>
    <property type="match status" value="1"/>
</dbReference>
<gene>
    <name evidence="11" type="ORF">GJV77_06175</name>
</gene>
<dbReference type="InterPro" id="IPR003661">
    <property type="entry name" value="HisK_dim/P_dom"/>
</dbReference>
<dbReference type="InterPro" id="IPR004358">
    <property type="entry name" value="Sig_transdc_His_kin-like_C"/>
</dbReference>
<dbReference type="AlphaFoldDB" id="A0A7K1GL95"/>
<evidence type="ECO:0000259" key="10">
    <source>
        <dbReference type="PROSITE" id="PS50109"/>
    </source>
</evidence>
<dbReference type="PRINTS" id="PR00344">
    <property type="entry name" value="BCTRLSENSOR"/>
</dbReference>
<evidence type="ECO:0000313" key="12">
    <source>
        <dbReference type="Proteomes" id="UP000488936"/>
    </source>
</evidence>
<dbReference type="SMART" id="SM00387">
    <property type="entry name" value="HATPase_c"/>
    <property type="match status" value="1"/>
</dbReference>
<evidence type="ECO:0000256" key="7">
    <source>
        <dbReference type="ARBA" id="ARBA00022840"/>
    </source>
</evidence>
<name>A0A7K1GL95_9FLAO</name>
<evidence type="ECO:0000256" key="4">
    <source>
        <dbReference type="ARBA" id="ARBA00022679"/>
    </source>
</evidence>
<feature type="transmembrane region" description="Helical" evidence="9">
    <location>
        <begin position="7"/>
        <end position="28"/>
    </location>
</feature>
<reference evidence="11 12" key="1">
    <citation type="journal article" date="2006" name="Int. J. Syst. Evol. Microbiol.">
        <title>Myroides pelagicus sp. nov., isolated from seawater in Thailand.</title>
        <authorList>
            <person name="Yoon J."/>
            <person name="Maneerat S."/>
            <person name="Kawai F."/>
            <person name="Yokota A."/>
        </authorList>
    </citation>
    <scope>NUCLEOTIDE SEQUENCE [LARGE SCALE GENOMIC DNA]</scope>
    <source>
        <strain evidence="11 12">SM1T</strain>
    </source>
</reference>
<evidence type="ECO:0000256" key="9">
    <source>
        <dbReference type="SAM" id="Phobius"/>
    </source>
</evidence>
<keyword evidence="6 11" id="KW-0418">Kinase</keyword>
<organism evidence="11 12">
    <name type="scientific">Myroides pelagicus</name>
    <dbReference type="NCBI Taxonomy" id="270914"/>
    <lineage>
        <taxon>Bacteria</taxon>
        <taxon>Pseudomonadati</taxon>
        <taxon>Bacteroidota</taxon>
        <taxon>Flavobacteriia</taxon>
        <taxon>Flavobacteriales</taxon>
        <taxon>Flavobacteriaceae</taxon>
        <taxon>Myroides</taxon>
    </lineage>
</organism>
<dbReference type="GO" id="GO:0005524">
    <property type="term" value="F:ATP binding"/>
    <property type="evidence" value="ECO:0007669"/>
    <property type="project" value="UniProtKB-KW"/>
</dbReference>
<keyword evidence="4" id="KW-0808">Transferase</keyword>
<dbReference type="SUPFAM" id="SSF55874">
    <property type="entry name" value="ATPase domain of HSP90 chaperone/DNA topoisomerase II/histidine kinase"/>
    <property type="match status" value="1"/>
</dbReference>
<comment type="catalytic activity">
    <reaction evidence="1">
        <text>ATP + protein L-histidine = ADP + protein N-phospho-L-histidine.</text>
        <dbReference type="EC" id="2.7.13.3"/>
    </reaction>
</comment>
<evidence type="ECO:0000256" key="1">
    <source>
        <dbReference type="ARBA" id="ARBA00000085"/>
    </source>
</evidence>
<keyword evidence="8" id="KW-0902">Two-component regulatory system</keyword>
<keyword evidence="9" id="KW-0472">Membrane</keyword>
<keyword evidence="12" id="KW-1185">Reference proteome</keyword>
<dbReference type="EC" id="2.7.13.3" evidence="2"/>
<dbReference type="CDD" id="cd00075">
    <property type="entry name" value="HATPase"/>
    <property type="match status" value="1"/>
</dbReference>
<dbReference type="InterPro" id="IPR036890">
    <property type="entry name" value="HATPase_C_sf"/>
</dbReference>
<dbReference type="RefSeq" id="WP_155035509.1">
    <property type="nucleotide sequence ID" value="NZ_JAYMMG010000001.1"/>
</dbReference>
<proteinExistence type="predicted"/>
<feature type="domain" description="Histidine kinase" evidence="10">
    <location>
        <begin position="179"/>
        <end position="381"/>
    </location>
</feature>
<dbReference type="Proteomes" id="UP000488936">
    <property type="component" value="Unassembled WGS sequence"/>
</dbReference>
<dbReference type="CDD" id="cd00082">
    <property type="entry name" value="HisKA"/>
    <property type="match status" value="1"/>
</dbReference>
<dbReference type="OrthoDB" id="9815750at2"/>
<evidence type="ECO:0000313" key="11">
    <source>
        <dbReference type="EMBL" id="MTH29510.1"/>
    </source>
</evidence>
<evidence type="ECO:0000256" key="6">
    <source>
        <dbReference type="ARBA" id="ARBA00022777"/>
    </source>
</evidence>
<evidence type="ECO:0000256" key="3">
    <source>
        <dbReference type="ARBA" id="ARBA00022553"/>
    </source>
</evidence>
<evidence type="ECO:0000256" key="5">
    <source>
        <dbReference type="ARBA" id="ARBA00022741"/>
    </source>
</evidence>
<keyword evidence="7" id="KW-0067">ATP-binding</keyword>
<sequence length="384" mass="44391">MNNKKEIIRWLLVTAAFFTLVVILWNTYSFFQMYKEEERIKMNIWAETTNTLYNAKLSDTSLSLSLLILTENKTIPIVQTTENDSILSFINVDEKIVNNPKKAKEYLRKLKAQNDPMEVIIGDEVQYLYYGNSSLLTKLKYYPISLVLVFLFFSILIFNFYRSHRSAMQNKLWTGMAKETAHQIGTPLSSLLGWIEIMKLENVDEQITSEIYKDVSRLQTIADRFSKIGSKPQLTLHDIVEETKKTFEYLSPRNSKQIEYTTHFPNYPILIPINKELHSWTIENLIKNAIDAMRGKGKISIQVQDTPKVVNIFITDTGSGIPKKLHSKIFEPGYTTKKRGWGLGLSLTKRIVEQFQNGKIRVHQSEIGKGTTFCITYKKPKGQH</sequence>
<comment type="caution">
    <text evidence="11">The sequence shown here is derived from an EMBL/GenBank/DDBJ whole genome shotgun (WGS) entry which is preliminary data.</text>
</comment>
<keyword evidence="5" id="KW-0547">Nucleotide-binding</keyword>
<feature type="transmembrane region" description="Helical" evidence="9">
    <location>
        <begin position="141"/>
        <end position="161"/>
    </location>
</feature>
<dbReference type="EMBL" id="WMJY01000010">
    <property type="protein sequence ID" value="MTH29510.1"/>
    <property type="molecule type" value="Genomic_DNA"/>
</dbReference>
<dbReference type="PANTHER" id="PTHR43065">
    <property type="entry name" value="SENSOR HISTIDINE KINASE"/>
    <property type="match status" value="1"/>
</dbReference>